<dbReference type="InterPro" id="IPR003676">
    <property type="entry name" value="SAUR_fam"/>
</dbReference>
<dbReference type="Proteomes" id="UP000823775">
    <property type="component" value="Unassembled WGS sequence"/>
</dbReference>
<dbReference type="PANTHER" id="PTHR31374">
    <property type="entry name" value="AUXIN-INDUCED PROTEIN-LIKE-RELATED"/>
    <property type="match status" value="1"/>
</dbReference>
<sequence length="183" mass="20736">MNKIVNLKIVVEKLQRSLSMVRRLAAELDHYNQHIQPGQNEPSNNVPGDVKRGHFAVIAVDEDELKRFVVPLKCLTHPSFLKLLEQAAEEYGFDHDGALTVPCRPSEFERILVHEQLVDQSRLDNNKGVNWSSSSLTGDHETYHYPPLQLPRWGPADVSPLPVALNNQEETVIPSHSIRTHDI</sequence>
<name>A0ABS8VJ11_DATST</name>
<reference evidence="2 3" key="1">
    <citation type="journal article" date="2021" name="BMC Genomics">
        <title>Datura genome reveals duplications of psychoactive alkaloid biosynthetic genes and high mutation rate following tissue culture.</title>
        <authorList>
            <person name="Rajewski A."/>
            <person name="Carter-House D."/>
            <person name="Stajich J."/>
            <person name="Litt A."/>
        </authorList>
    </citation>
    <scope>NUCLEOTIDE SEQUENCE [LARGE SCALE GENOMIC DNA]</scope>
    <source>
        <strain evidence="2">AR-01</strain>
    </source>
</reference>
<dbReference type="EMBL" id="JACEIK010004923">
    <property type="protein sequence ID" value="MCD9646806.1"/>
    <property type="molecule type" value="Genomic_DNA"/>
</dbReference>
<keyword evidence="3" id="KW-1185">Reference proteome</keyword>
<evidence type="ECO:0000313" key="2">
    <source>
        <dbReference type="EMBL" id="MCD9646806.1"/>
    </source>
</evidence>
<comment type="similarity">
    <text evidence="1">Belongs to the ARG7 family.</text>
</comment>
<evidence type="ECO:0000256" key="1">
    <source>
        <dbReference type="ARBA" id="ARBA00006974"/>
    </source>
</evidence>
<organism evidence="2 3">
    <name type="scientific">Datura stramonium</name>
    <name type="common">Jimsonweed</name>
    <name type="synonym">Common thornapple</name>
    <dbReference type="NCBI Taxonomy" id="4076"/>
    <lineage>
        <taxon>Eukaryota</taxon>
        <taxon>Viridiplantae</taxon>
        <taxon>Streptophyta</taxon>
        <taxon>Embryophyta</taxon>
        <taxon>Tracheophyta</taxon>
        <taxon>Spermatophyta</taxon>
        <taxon>Magnoliopsida</taxon>
        <taxon>eudicotyledons</taxon>
        <taxon>Gunneridae</taxon>
        <taxon>Pentapetalae</taxon>
        <taxon>asterids</taxon>
        <taxon>lamiids</taxon>
        <taxon>Solanales</taxon>
        <taxon>Solanaceae</taxon>
        <taxon>Solanoideae</taxon>
        <taxon>Datureae</taxon>
        <taxon>Datura</taxon>
    </lineage>
</organism>
<comment type="caution">
    <text evidence="2">The sequence shown here is derived from an EMBL/GenBank/DDBJ whole genome shotgun (WGS) entry which is preliminary data.</text>
</comment>
<evidence type="ECO:0000313" key="3">
    <source>
        <dbReference type="Proteomes" id="UP000823775"/>
    </source>
</evidence>
<proteinExistence type="inferred from homology"/>
<dbReference type="Pfam" id="PF02519">
    <property type="entry name" value="Auxin_inducible"/>
    <property type="match status" value="1"/>
</dbReference>
<accession>A0ABS8VJ11</accession>
<gene>
    <name evidence="2" type="ORF">HAX54_036989</name>
</gene>
<protein>
    <submittedName>
        <fullName evidence="2">Uncharacterized protein</fullName>
    </submittedName>
</protein>
<dbReference type="PANTHER" id="PTHR31374:SF16">
    <property type="entry name" value="AUXIN-RESPONSIVE FAMILY PROTEIN"/>
    <property type="match status" value="1"/>
</dbReference>